<dbReference type="Proteomes" id="UP001354989">
    <property type="component" value="Plasmid pPP1"/>
</dbReference>
<proteinExistence type="predicted"/>
<dbReference type="EMBL" id="AP025293">
    <property type="protein sequence ID" value="BDD01136.1"/>
    <property type="molecule type" value="Genomic_DNA"/>
</dbReference>
<protein>
    <submittedName>
        <fullName evidence="1">Uncharacterized protein</fullName>
    </submittedName>
</protein>
<geneLocation type="plasmid" evidence="1 2">
    <name>pPP1</name>
</geneLocation>
<keyword evidence="2" id="KW-1185">Reference proteome</keyword>
<evidence type="ECO:0000313" key="2">
    <source>
        <dbReference type="Proteomes" id="UP001354989"/>
    </source>
</evidence>
<evidence type="ECO:0000313" key="1">
    <source>
        <dbReference type="EMBL" id="BDD01136.1"/>
    </source>
</evidence>
<name>A0ABM7VJI6_9BACT</name>
<accession>A0ABM7VJI6</accession>
<sequence>MSSNRMINFIKRFNSPTIFSIIDFSYSFSARLQRLYYFLHKTDARHLKTDLRIMSPNDY</sequence>
<organism evidence="1 2">
    <name type="scientific">Persicobacter psychrovividus</name>
    <dbReference type="NCBI Taxonomy" id="387638"/>
    <lineage>
        <taxon>Bacteria</taxon>
        <taxon>Pseudomonadati</taxon>
        <taxon>Bacteroidota</taxon>
        <taxon>Cytophagia</taxon>
        <taxon>Cytophagales</taxon>
        <taxon>Persicobacteraceae</taxon>
        <taxon>Persicobacter</taxon>
    </lineage>
</organism>
<reference evidence="1 2" key="1">
    <citation type="submission" date="2021-12" db="EMBL/GenBank/DDBJ databases">
        <title>Genome sequencing of bacteria with rrn-lacking chromosome and rrn-plasmid.</title>
        <authorList>
            <person name="Anda M."/>
            <person name="Iwasaki W."/>
        </authorList>
    </citation>
    <scope>NUCLEOTIDE SEQUENCE [LARGE SCALE GENOMIC DNA]</scope>
    <source>
        <strain evidence="1 2">NBRC 101262</strain>
        <plasmid evidence="1 2">pPP1</plasmid>
    </source>
</reference>
<keyword evidence="1" id="KW-0614">Plasmid</keyword>
<gene>
    <name evidence="1" type="ORF">PEPS_34160</name>
</gene>